<evidence type="ECO:0000313" key="2">
    <source>
        <dbReference type="Proteomes" id="UP001266305"/>
    </source>
</evidence>
<reference evidence="1 2" key="1">
    <citation type="submission" date="2023-05" db="EMBL/GenBank/DDBJ databases">
        <title>B98-5 Cell Line De Novo Hybrid Assembly: An Optical Mapping Approach.</title>
        <authorList>
            <person name="Kananen K."/>
            <person name="Auerbach J.A."/>
            <person name="Kautto E."/>
            <person name="Blachly J.S."/>
        </authorList>
    </citation>
    <scope>NUCLEOTIDE SEQUENCE [LARGE SCALE GENOMIC DNA]</scope>
    <source>
        <strain evidence="1">B95-8</strain>
        <tissue evidence="1">Cell line</tissue>
    </source>
</reference>
<organism evidence="1 2">
    <name type="scientific">Saguinus oedipus</name>
    <name type="common">Cotton-top tamarin</name>
    <name type="synonym">Oedipomidas oedipus</name>
    <dbReference type="NCBI Taxonomy" id="9490"/>
    <lineage>
        <taxon>Eukaryota</taxon>
        <taxon>Metazoa</taxon>
        <taxon>Chordata</taxon>
        <taxon>Craniata</taxon>
        <taxon>Vertebrata</taxon>
        <taxon>Euteleostomi</taxon>
        <taxon>Mammalia</taxon>
        <taxon>Eutheria</taxon>
        <taxon>Euarchontoglires</taxon>
        <taxon>Primates</taxon>
        <taxon>Haplorrhini</taxon>
        <taxon>Platyrrhini</taxon>
        <taxon>Cebidae</taxon>
        <taxon>Callitrichinae</taxon>
        <taxon>Saguinus</taxon>
    </lineage>
</organism>
<gene>
    <name evidence="1" type="ORF">P7K49_020645</name>
</gene>
<evidence type="ECO:0000313" key="1">
    <source>
        <dbReference type="EMBL" id="KAK2102978.1"/>
    </source>
</evidence>
<sequence length="186" mass="21040">MTPVPKAALQKLPKPFCVCTFGACERICSYIWQRWEHRADIHLPSQPRFQLPHRFLGGEANSADIRPRRAARGVLLEQTSCRYAKLILSQQSKDLDHPRGRQRQGPAAHPEIWIEEGPTAHLEIWIEEGLTAHPEIWIEEGPTAHPEIRIEEGPTAHPEIWIEEGPTAHLEIRIEEGAVSSPGDPD</sequence>
<proteinExistence type="predicted"/>
<name>A0ABQ9V0Q9_SAGOE</name>
<keyword evidence="2" id="KW-1185">Reference proteome</keyword>
<accession>A0ABQ9V0Q9</accession>
<protein>
    <submittedName>
        <fullName evidence="1">Uncharacterized protein</fullName>
    </submittedName>
</protein>
<dbReference type="EMBL" id="JASSZA010000009">
    <property type="protein sequence ID" value="KAK2102978.1"/>
    <property type="molecule type" value="Genomic_DNA"/>
</dbReference>
<comment type="caution">
    <text evidence="1">The sequence shown here is derived from an EMBL/GenBank/DDBJ whole genome shotgun (WGS) entry which is preliminary data.</text>
</comment>
<dbReference type="Proteomes" id="UP001266305">
    <property type="component" value="Unassembled WGS sequence"/>
</dbReference>